<dbReference type="AlphaFoldDB" id="A0A0B2A457"/>
<dbReference type="STRING" id="1348253.LK09_14700"/>
<dbReference type="EMBL" id="JTDK01000014">
    <property type="protein sequence ID" value="KHK96584.1"/>
    <property type="molecule type" value="Genomic_DNA"/>
</dbReference>
<name>A0A0B2A457_9MICO</name>
<proteinExistence type="predicted"/>
<dbReference type="Proteomes" id="UP000031030">
    <property type="component" value="Unassembled WGS sequence"/>
</dbReference>
<reference evidence="1 2" key="1">
    <citation type="submission" date="2014-11" db="EMBL/GenBank/DDBJ databases">
        <title>Genome sequence of Microbacterium mangrovi MUSC 115(T).</title>
        <authorList>
            <person name="Lee L.-H."/>
        </authorList>
    </citation>
    <scope>NUCLEOTIDE SEQUENCE [LARGE SCALE GENOMIC DNA]</scope>
    <source>
        <strain evidence="1 2">MUSC 115</strain>
    </source>
</reference>
<evidence type="ECO:0000313" key="1">
    <source>
        <dbReference type="EMBL" id="KHK96584.1"/>
    </source>
</evidence>
<evidence type="ECO:0000313" key="2">
    <source>
        <dbReference type="Proteomes" id="UP000031030"/>
    </source>
</evidence>
<protein>
    <recommendedName>
        <fullName evidence="3">NERD domain-containing protein</fullName>
    </recommendedName>
</protein>
<keyword evidence="2" id="KW-1185">Reference proteome</keyword>
<gene>
    <name evidence="1" type="ORF">LK09_14700</name>
</gene>
<dbReference type="RefSeq" id="WP_039401000.1">
    <property type="nucleotide sequence ID" value="NZ_JTDK01000014.1"/>
</dbReference>
<organism evidence="1 2">
    <name type="scientific">Microbacterium mangrovi</name>
    <dbReference type="NCBI Taxonomy" id="1348253"/>
    <lineage>
        <taxon>Bacteria</taxon>
        <taxon>Bacillati</taxon>
        <taxon>Actinomycetota</taxon>
        <taxon>Actinomycetes</taxon>
        <taxon>Micrococcales</taxon>
        <taxon>Microbacteriaceae</taxon>
        <taxon>Microbacterium</taxon>
    </lineage>
</organism>
<sequence>MDAATRHTPRLGIDRDARVKDGGMSLLRFVTRPAAWFFGARQAYLLWQLRRVIRGADAFDVIGNMFLAVAPIASEPGDGSDGTRLLAMPELVALLFAERVTGDANKAPSARVLGKVHRLAPKVLHAATLRVLFEQLVRRREPVEGGQVAPRLTAAAITREIYIRLPRFHQKERQLLGELFTPQVTKSVVDRLGFGPEAMFAVFDAFNSYIPQRLADEFQTASEELHQAVDASPELVELLAAHRSGRDAAMSKLITARAFGVMSTLVSLSLDDLLEASDVDAAQLNALLERLSIDLDADNAGAARAFLNGDNRMRTRPFITRLTATGTREWMLVQPTWLIFGMRELFEAALTEAPMDQHYMKHRGQHLEHRGMHAIVEALRPDVALANVVYRGPTGQRIEADGLVVIGQVAIVVEAKSNRLTPYARAGAPVRLWKELGPIISKAAEQAERLRALIAKDPSIHIVSAVDVRTSPSGTRKNWDLDVSEVDEVFTIALSLEDLNYLVTVTSELVESGLIPKDSPSPWVVNIHDLEVTTRLLNRPAEFIHFLSRRRRASTMNNIQAADELDYVMHYLTEGLFPEGSPDATTLILNLTNDLDAWVFYTEGLRETPAPKPAQEIDPESDEILATLEEARPFGWLGASTSLLELEPGTRARIAHEARRLRDLTAADGELHSMYLETSPAPMRPLIFIAMSFPRSTLRDVVEGRLLGYATLRKYVSKADTVHCFGAFEESDAVFDMFLTLSSPWESNDVLEAAATAARLAPGLQS</sequence>
<accession>A0A0B2A457</accession>
<dbReference type="OrthoDB" id="5177790at2"/>
<comment type="caution">
    <text evidence="1">The sequence shown here is derived from an EMBL/GenBank/DDBJ whole genome shotgun (WGS) entry which is preliminary data.</text>
</comment>
<evidence type="ECO:0008006" key="3">
    <source>
        <dbReference type="Google" id="ProtNLM"/>
    </source>
</evidence>